<dbReference type="EMBL" id="JADBEB010000001">
    <property type="protein sequence ID" value="MBE1489602.1"/>
    <property type="molecule type" value="Genomic_DNA"/>
</dbReference>
<evidence type="ECO:0000313" key="3">
    <source>
        <dbReference type="Proteomes" id="UP000649753"/>
    </source>
</evidence>
<evidence type="ECO:0000313" key="2">
    <source>
        <dbReference type="EMBL" id="MBE1489602.1"/>
    </source>
</evidence>
<accession>A0A927QZZ1</accession>
<protein>
    <submittedName>
        <fullName evidence="2">Uncharacterized protein</fullName>
    </submittedName>
</protein>
<name>A0A927QZZ1_9ACTN</name>
<comment type="caution">
    <text evidence="2">The sequence shown here is derived from an EMBL/GenBank/DDBJ whole genome shotgun (WGS) entry which is preliminary data.</text>
</comment>
<reference evidence="2" key="1">
    <citation type="submission" date="2020-10" db="EMBL/GenBank/DDBJ databases">
        <title>Sequencing the genomes of 1000 actinobacteria strains.</title>
        <authorList>
            <person name="Klenk H.-P."/>
        </authorList>
    </citation>
    <scope>NUCLEOTIDE SEQUENCE</scope>
    <source>
        <strain evidence="2">DSM 46832</strain>
    </source>
</reference>
<sequence length="87" mass="9502">MTNLWVNSARGIGSDLHLELSGTGSRRSRHRRQVAEERGRLVGLSTSCSSHDVGRNSRAFEGQEAGSLALATNPAEQSLLRQRLSWA</sequence>
<dbReference type="RefSeq" id="WP_192772830.1">
    <property type="nucleotide sequence ID" value="NZ_JADBEB010000001.1"/>
</dbReference>
<dbReference type="AlphaFoldDB" id="A0A927QZZ1"/>
<proteinExistence type="predicted"/>
<gene>
    <name evidence="2" type="ORF">H4W31_005240</name>
</gene>
<feature type="region of interest" description="Disordered" evidence="1">
    <location>
        <begin position="17"/>
        <end position="38"/>
    </location>
</feature>
<evidence type="ECO:0000256" key="1">
    <source>
        <dbReference type="SAM" id="MobiDB-lite"/>
    </source>
</evidence>
<dbReference type="Proteomes" id="UP000649753">
    <property type="component" value="Unassembled WGS sequence"/>
</dbReference>
<organism evidence="2 3">
    <name type="scientific">Plantactinospora soyae</name>
    <dbReference type="NCBI Taxonomy" id="1544732"/>
    <lineage>
        <taxon>Bacteria</taxon>
        <taxon>Bacillati</taxon>
        <taxon>Actinomycetota</taxon>
        <taxon>Actinomycetes</taxon>
        <taxon>Micromonosporales</taxon>
        <taxon>Micromonosporaceae</taxon>
        <taxon>Plantactinospora</taxon>
    </lineage>
</organism>
<keyword evidence="3" id="KW-1185">Reference proteome</keyword>